<dbReference type="EMBL" id="RJVO01000002">
    <property type="protein sequence ID" value="ROH91830.1"/>
    <property type="molecule type" value="Genomic_DNA"/>
</dbReference>
<reference evidence="1 2" key="1">
    <citation type="submission" date="2018-10" db="EMBL/GenBank/DDBJ databases">
        <authorList>
            <person name="Chen W.-M."/>
        </authorList>
    </citation>
    <scope>NUCLEOTIDE SEQUENCE [LARGE SCALE GENOMIC DNA]</scope>
    <source>
        <strain evidence="1 2">THS-13</strain>
    </source>
</reference>
<evidence type="ECO:0000313" key="2">
    <source>
        <dbReference type="Proteomes" id="UP000282106"/>
    </source>
</evidence>
<dbReference type="NCBIfam" id="NF033832">
    <property type="entry name" value="sce7726_fam"/>
    <property type="match status" value="1"/>
</dbReference>
<comment type="caution">
    <text evidence="1">The sequence shown here is derived from an EMBL/GenBank/DDBJ whole genome shotgun (WGS) entry which is preliminary data.</text>
</comment>
<gene>
    <name evidence="1" type="ORF">ED208_05480</name>
</gene>
<dbReference type="AlphaFoldDB" id="A0A3N0VGP6"/>
<dbReference type="Proteomes" id="UP000282106">
    <property type="component" value="Unassembled WGS sequence"/>
</dbReference>
<evidence type="ECO:0008006" key="3">
    <source>
        <dbReference type="Google" id="ProtNLM"/>
    </source>
</evidence>
<dbReference type="InterPro" id="IPR047729">
    <property type="entry name" value="Sce7726-like"/>
</dbReference>
<evidence type="ECO:0000313" key="1">
    <source>
        <dbReference type="EMBL" id="ROH91830.1"/>
    </source>
</evidence>
<proteinExistence type="predicted"/>
<name>A0A3N0VGP6_9GAMM</name>
<accession>A0A3N0VGP6</accession>
<sequence length="239" mass="27132">MPIRAVYDEAYAGLFAGYRNEYVFKNEITKRILLGKHSLRTARLLSEFWIKDVKVDVAVINGTSSAYEIKTDLDDFDRLSRQLARYSLVFDRVYVVTSEVISDSVAKKIPGHVGQVVLTRKGSLSTRKEALSNRGHTDPDAIFQSLRLSEIEDIGEAFGVQRYAGPNLHRRRHYLNSFRQMEPAQAHQSMVDVLRKREIHGAQLELIKGAPDSMKHLCLSRQLTVTGYRVVAEALDARL</sequence>
<dbReference type="InParanoid" id="A0A3N0VGP6"/>
<organism evidence="1 2">
    <name type="scientific">Stagnimonas aquatica</name>
    <dbReference type="NCBI Taxonomy" id="2689987"/>
    <lineage>
        <taxon>Bacteria</taxon>
        <taxon>Pseudomonadati</taxon>
        <taxon>Pseudomonadota</taxon>
        <taxon>Gammaproteobacteria</taxon>
        <taxon>Nevskiales</taxon>
        <taxon>Nevskiaceae</taxon>
        <taxon>Stagnimonas</taxon>
    </lineage>
</organism>
<dbReference type="RefSeq" id="WP_123210874.1">
    <property type="nucleotide sequence ID" value="NZ_RJVO01000002.1"/>
</dbReference>
<keyword evidence="2" id="KW-1185">Reference proteome</keyword>
<protein>
    <recommendedName>
        <fullName evidence="3">Sce7726 family protein</fullName>
    </recommendedName>
</protein>